<protein>
    <submittedName>
        <fullName evidence="4">Periplasmic protein</fullName>
    </submittedName>
</protein>
<dbReference type="Gene3D" id="3.30.1340.30">
    <property type="match status" value="2"/>
</dbReference>
<evidence type="ECO:0000313" key="5">
    <source>
        <dbReference type="Proteomes" id="UP000317318"/>
    </source>
</evidence>
<evidence type="ECO:0000259" key="3">
    <source>
        <dbReference type="PROSITE" id="PS50914"/>
    </source>
</evidence>
<dbReference type="Proteomes" id="UP000317318">
    <property type="component" value="Chromosome"/>
</dbReference>
<gene>
    <name evidence="4" type="ORF">Pan189_31550</name>
</gene>
<keyword evidence="5" id="KW-1185">Reference proteome</keyword>
<dbReference type="InterPro" id="IPR007055">
    <property type="entry name" value="BON_dom"/>
</dbReference>
<dbReference type="PANTHER" id="PTHR34606:SF15">
    <property type="entry name" value="BON DOMAIN-CONTAINING PROTEIN"/>
    <property type="match status" value="1"/>
</dbReference>
<organism evidence="4 5">
    <name type="scientific">Stratiformator vulcanicus</name>
    <dbReference type="NCBI Taxonomy" id="2527980"/>
    <lineage>
        <taxon>Bacteria</taxon>
        <taxon>Pseudomonadati</taxon>
        <taxon>Planctomycetota</taxon>
        <taxon>Planctomycetia</taxon>
        <taxon>Planctomycetales</taxon>
        <taxon>Planctomycetaceae</taxon>
        <taxon>Stratiformator</taxon>
    </lineage>
</organism>
<evidence type="ECO:0000256" key="2">
    <source>
        <dbReference type="SAM" id="SignalP"/>
    </source>
</evidence>
<feature type="domain" description="BON" evidence="3">
    <location>
        <begin position="47"/>
        <end position="114"/>
    </location>
</feature>
<feature type="chain" id="PRO_5021926513" evidence="2">
    <location>
        <begin position="23"/>
        <end position="432"/>
    </location>
</feature>
<evidence type="ECO:0000313" key="4">
    <source>
        <dbReference type="EMBL" id="QDT38757.1"/>
    </source>
</evidence>
<accession>A0A517R4F4</accession>
<reference evidence="4 5" key="1">
    <citation type="submission" date="2019-02" db="EMBL/GenBank/DDBJ databases">
        <title>Deep-cultivation of Planctomycetes and their phenomic and genomic characterization uncovers novel biology.</title>
        <authorList>
            <person name="Wiegand S."/>
            <person name="Jogler M."/>
            <person name="Boedeker C."/>
            <person name="Pinto D."/>
            <person name="Vollmers J."/>
            <person name="Rivas-Marin E."/>
            <person name="Kohn T."/>
            <person name="Peeters S.H."/>
            <person name="Heuer A."/>
            <person name="Rast P."/>
            <person name="Oberbeckmann S."/>
            <person name="Bunk B."/>
            <person name="Jeske O."/>
            <person name="Meyerdierks A."/>
            <person name="Storesund J.E."/>
            <person name="Kallscheuer N."/>
            <person name="Luecker S."/>
            <person name="Lage O.M."/>
            <person name="Pohl T."/>
            <person name="Merkel B.J."/>
            <person name="Hornburger P."/>
            <person name="Mueller R.-W."/>
            <person name="Bruemmer F."/>
            <person name="Labrenz M."/>
            <person name="Spormann A.M."/>
            <person name="Op den Camp H."/>
            <person name="Overmann J."/>
            <person name="Amann R."/>
            <person name="Jetten M.S.M."/>
            <person name="Mascher T."/>
            <person name="Medema M.H."/>
            <person name="Devos D.P."/>
            <person name="Kaster A.-K."/>
            <person name="Ovreas L."/>
            <person name="Rohde M."/>
            <person name="Galperin M.Y."/>
            <person name="Jogler C."/>
        </authorList>
    </citation>
    <scope>NUCLEOTIDE SEQUENCE [LARGE SCALE GENOMIC DNA]</scope>
    <source>
        <strain evidence="4 5">Pan189</strain>
    </source>
</reference>
<proteinExistence type="predicted"/>
<dbReference type="Pfam" id="PF04972">
    <property type="entry name" value="BON"/>
    <property type="match status" value="2"/>
</dbReference>
<feature type="domain" description="BON" evidence="3">
    <location>
        <begin position="227"/>
        <end position="294"/>
    </location>
</feature>
<dbReference type="AlphaFoldDB" id="A0A517R4F4"/>
<dbReference type="InterPro" id="IPR051686">
    <property type="entry name" value="Lipoprotein_DolP"/>
</dbReference>
<feature type="region of interest" description="Disordered" evidence="1">
    <location>
        <begin position="151"/>
        <end position="212"/>
    </location>
</feature>
<feature type="signal peptide" evidence="2">
    <location>
        <begin position="1"/>
        <end position="22"/>
    </location>
</feature>
<dbReference type="PROSITE" id="PS50914">
    <property type="entry name" value="BON"/>
    <property type="match status" value="2"/>
</dbReference>
<feature type="compositionally biased region" description="Low complexity" evidence="1">
    <location>
        <begin position="169"/>
        <end position="192"/>
    </location>
</feature>
<dbReference type="RefSeq" id="WP_145364838.1">
    <property type="nucleotide sequence ID" value="NZ_CP036268.1"/>
</dbReference>
<dbReference type="PANTHER" id="PTHR34606">
    <property type="entry name" value="BON DOMAIN-CONTAINING PROTEIN"/>
    <property type="match status" value="1"/>
</dbReference>
<dbReference type="OrthoDB" id="282501at2"/>
<dbReference type="EMBL" id="CP036268">
    <property type="protein sequence ID" value="QDT38757.1"/>
    <property type="molecule type" value="Genomic_DNA"/>
</dbReference>
<sequence precursor="true">MRKMTSWVLTLGLVASPTLALAGPFGLSNPLNMFRRGEQASAAPAVNNQEMAEAIADALRSARLKGRGIEIEFQDGVVTLVGEVSDAGQKALASSVCSRVPGVQGVTNQMTVASPIRQVSAETTAAPTKSVQNAAFQSPFGEKSAIETVAAHKPKRTESRQQPKPKYTPRAQQRPPVAPQVNTTPVAATPTADSTYYPSAPPAPAPQFGAAKPPVSQVGNFNNGGLSNQEVAEQVATSLKSAGLSGYDIEIRYSNGVCTLGGQVASPAHIVAAVQAASSTPGVESVNNQLGAPQSYGNPYAAAQAGMGGQAVSPTNYMAQGMPMGPQMGMPPQGGPVPAQFVPPGMASPVYNNPSVPEHAWPTYAKYPNYAAVTYPEQYSASAWPYIGPFYPYPQVPLGWRSVTLEWDDGQWYLDFNDRTDRWWWFLSPKNW</sequence>
<keyword evidence="2" id="KW-0732">Signal</keyword>
<name>A0A517R4F4_9PLAN</name>
<evidence type="ECO:0000256" key="1">
    <source>
        <dbReference type="SAM" id="MobiDB-lite"/>
    </source>
</evidence>
<dbReference type="KEGG" id="svp:Pan189_31550"/>